<comment type="caution">
    <text evidence="1">The sequence shown here is derived from an EMBL/GenBank/DDBJ whole genome shotgun (WGS) entry which is preliminary data.</text>
</comment>
<evidence type="ECO:0000313" key="1">
    <source>
        <dbReference type="EMBL" id="CAF5062137.1"/>
    </source>
</evidence>
<sequence>SYFDFQRASAIVPLFGIDVITICQGRCSCTTNGVSTSTVPIRNT</sequence>
<protein>
    <submittedName>
        <fullName evidence="1">Uncharacterized protein</fullName>
    </submittedName>
</protein>
<dbReference type="Proteomes" id="UP000663848">
    <property type="component" value="Unassembled WGS sequence"/>
</dbReference>
<feature type="non-terminal residue" evidence="1">
    <location>
        <position position="1"/>
    </location>
</feature>
<accession>A0A822D7U7</accession>
<organism evidence="1 2">
    <name type="scientific">Rotaria socialis</name>
    <dbReference type="NCBI Taxonomy" id="392032"/>
    <lineage>
        <taxon>Eukaryota</taxon>
        <taxon>Metazoa</taxon>
        <taxon>Spiralia</taxon>
        <taxon>Gnathifera</taxon>
        <taxon>Rotifera</taxon>
        <taxon>Eurotatoria</taxon>
        <taxon>Bdelloidea</taxon>
        <taxon>Philodinida</taxon>
        <taxon>Philodinidae</taxon>
        <taxon>Rotaria</taxon>
    </lineage>
</organism>
<gene>
    <name evidence="1" type="ORF">QYT958_LOCUS42732</name>
</gene>
<reference evidence="1" key="1">
    <citation type="submission" date="2021-02" db="EMBL/GenBank/DDBJ databases">
        <authorList>
            <person name="Nowell W R."/>
        </authorList>
    </citation>
    <scope>NUCLEOTIDE SEQUENCE</scope>
</reference>
<dbReference type="EMBL" id="CAJOBR010056181">
    <property type="protein sequence ID" value="CAF5062137.1"/>
    <property type="molecule type" value="Genomic_DNA"/>
</dbReference>
<proteinExistence type="predicted"/>
<dbReference type="AlphaFoldDB" id="A0A822D7U7"/>
<name>A0A822D7U7_9BILA</name>
<evidence type="ECO:0000313" key="2">
    <source>
        <dbReference type="Proteomes" id="UP000663848"/>
    </source>
</evidence>